<reference evidence="2 3" key="1">
    <citation type="submission" date="2024-04" db="EMBL/GenBank/DDBJ databases">
        <title>Tritrichomonas musculus Genome.</title>
        <authorList>
            <person name="Alves-Ferreira E."/>
            <person name="Grigg M."/>
            <person name="Lorenzi H."/>
            <person name="Galac M."/>
        </authorList>
    </citation>
    <scope>NUCLEOTIDE SEQUENCE [LARGE SCALE GENOMIC DNA]</scope>
    <source>
        <strain evidence="2 3">EAF2021</strain>
    </source>
</reference>
<proteinExistence type="predicted"/>
<comment type="caution">
    <text evidence="2">The sequence shown here is derived from an EMBL/GenBank/DDBJ whole genome shotgun (WGS) entry which is preliminary data.</text>
</comment>
<evidence type="ECO:0000313" key="2">
    <source>
        <dbReference type="EMBL" id="KAK8894649.1"/>
    </source>
</evidence>
<organism evidence="2 3">
    <name type="scientific">Tritrichomonas musculus</name>
    <dbReference type="NCBI Taxonomy" id="1915356"/>
    <lineage>
        <taxon>Eukaryota</taxon>
        <taxon>Metamonada</taxon>
        <taxon>Parabasalia</taxon>
        <taxon>Tritrichomonadida</taxon>
        <taxon>Tritrichomonadidae</taxon>
        <taxon>Tritrichomonas</taxon>
    </lineage>
</organism>
<sequence length="226" mass="26404">MTNQQRIETLEKMRNKIAAEYNALKNSSNKIYDHHLDELKNIKEAKEDEVNKWEENELIVAERIAEGEKYQNKSDLENKKIEIKTRIGDYIAFKQKILNEKFPEAAEYFRQQGYKSRIHFSYQSDPPQFRPPVEVDTNDEPLFSQKEIEEDLNILRATNYQSAHRVLRSLQTNDSAVLTVKGMPPIHGTIGQIFDDMFEFKYGNSKVMTITFQSITYGQSTIEPES</sequence>
<feature type="coiled-coil region" evidence="1">
    <location>
        <begin position="7"/>
        <end position="56"/>
    </location>
</feature>
<accession>A0ABR2KU52</accession>
<protein>
    <submittedName>
        <fullName evidence="2">Uncharacterized protein</fullName>
    </submittedName>
</protein>
<evidence type="ECO:0000256" key="1">
    <source>
        <dbReference type="SAM" id="Coils"/>
    </source>
</evidence>
<evidence type="ECO:0000313" key="3">
    <source>
        <dbReference type="Proteomes" id="UP001470230"/>
    </source>
</evidence>
<keyword evidence="3" id="KW-1185">Reference proteome</keyword>
<gene>
    <name evidence="2" type="ORF">M9Y10_023086</name>
</gene>
<keyword evidence="1" id="KW-0175">Coiled coil</keyword>
<name>A0ABR2KU52_9EUKA</name>
<dbReference type="EMBL" id="JAPFFF010000003">
    <property type="protein sequence ID" value="KAK8894649.1"/>
    <property type="molecule type" value="Genomic_DNA"/>
</dbReference>
<dbReference type="Proteomes" id="UP001470230">
    <property type="component" value="Unassembled WGS sequence"/>
</dbReference>